<evidence type="ECO:0000256" key="9">
    <source>
        <dbReference type="ARBA" id="ARBA00023235"/>
    </source>
</evidence>
<dbReference type="InterPro" id="IPR013785">
    <property type="entry name" value="Aldolase_TIM"/>
</dbReference>
<gene>
    <name evidence="10" type="primary">trpF</name>
    <name evidence="12" type="ORF">EV688_10790</name>
</gene>
<evidence type="ECO:0000256" key="4">
    <source>
        <dbReference type="ARBA" id="ARBA00012572"/>
    </source>
</evidence>
<dbReference type="InterPro" id="IPR044643">
    <property type="entry name" value="TrpF_fam"/>
</dbReference>
<keyword evidence="6 10" id="KW-0028">Amino-acid biosynthesis</keyword>
<dbReference type="SUPFAM" id="SSF51366">
    <property type="entry name" value="Ribulose-phoshate binding barrel"/>
    <property type="match status" value="1"/>
</dbReference>
<evidence type="ECO:0000256" key="2">
    <source>
        <dbReference type="ARBA" id="ARBA00004664"/>
    </source>
</evidence>
<sequence length="216" mass="23051">MLRTRIKICGLTRPCDAEAAAALGIDALGLVFYNPSPRSVSLAQAADIAAAVPPFVTLVALFVNPEAQFVERVIEKLPIGMLQFHGDESSNFCEQFRMPYLKALRMRPDVDLAQEAIPYRSASGLLLDTYRPEAPGGTGETFSWDAIPPGLTRPVVLAGGLHAGNIGQAITQVRPAAVDASTGVEVAPGEKDPRMIAGLVQAVREADDQLNSEIDE</sequence>
<keyword evidence="9 10" id="KW-0413">Isomerase</keyword>
<evidence type="ECO:0000256" key="3">
    <source>
        <dbReference type="ARBA" id="ARBA00007571"/>
    </source>
</evidence>
<comment type="caution">
    <text evidence="12">The sequence shown here is derived from an EMBL/GenBank/DDBJ whole genome shotgun (WGS) entry which is preliminary data.</text>
</comment>
<evidence type="ECO:0000256" key="6">
    <source>
        <dbReference type="ARBA" id="ARBA00022605"/>
    </source>
</evidence>
<dbReference type="PANTHER" id="PTHR42894">
    <property type="entry name" value="N-(5'-PHOSPHORIBOSYL)ANTHRANILATE ISOMERASE"/>
    <property type="match status" value="1"/>
</dbReference>
<dbReference type="GO" id="GO:0004640">
    <property type="term" value="F:phosphoribosylanthranilate isomerase activity"/>
    <property type="evidence" value="ECO:0007669"/>
    <property type="project" value="UniProtKB-UniRule"/>
</dbReference>
<dbReference type="FunFam" id="3.20.20.70:FF:000075">
    <property type="entry name" value="Tryptophan biosynthesis protein TRP1"/>
    <property type="match status" value="1"/>
</dbReference>
<dbReference type="EC" id="5.3.1.24" evidence="4 10"/>
<evidence type="ECO:0000256" key="5">
    <source>
        <dbReference type="ARBA" id="ARBA00022272"/>
    </source>
</evidence>
<comment type="similarity">
    <text evidence="3 10">Belongs to the TrpF family.</text>
</comment>
<dbReference type="InterPro" id="IPR001240">
    <property type="entry name" value="PRAI_dom"/>
</dbReference>
<reference evidence="12 13" key="1">
    <citation type="submission" date="2019-03" db="EMBL/GenBank/DDBJ databases">
        <title>Genomic Encyclopedia of Type Strains, Phase IV (KMG-IV): sequencing the most valuable type-strain genomes for metagenomic binning, comparative biology and taxonomic classification.</title>
        <authorList>
            <person name="Goeker M."/>
        </authorList>
    </citation>
    <scope>NUCLEOTIDE SEQUENCE [LARGE SCALE GENOMIC DNA]</scope>
    <source>
        <strain evidence="12 13">DSM 23344</strain>
    </source>
</reference>
<protein>
    <recommendedName>
        <fullName evidence="5 10">N-(5'-phosphoribosyl)anthranilate isomerase</fullName>
        <shortName evidence="10">PRAI</shortName>
        <ecNumber evidence="4 10">5.3.1.24</ecNumber>
    </recommendedName>
</protein>
<evidence type="ECO:0000259" key="11">
    <source>
        <dbReference type="Pfam" id="PF00697"/>
    </source>
</evidence>
<comment type="pathway">
    <text evidence="2 10">Amino-acid biosynthesis; L-tryptophan biosynthesis; L-tryptophan from chorismate: step 3/5.</text>
</comment>
<name>A0A4R2KSA6_9GAMM</name>
<dbReference type="Gene3D" id="3.20.20.70">
    <property type="entry name" value="Aldolase class I"/>
    <property type="match status" value="1"/>
</dbReference>
<accession>A0A4R2KSA6</accession>
<evidence type="ECO:0000256" key="7">
    <source>
        <dbReference type="ARBA" id="ARBA00022822"/>
    </source>
</evidence>
<dbReference type="OrthoDB" id="9796196at2"/>
<evidence type="ECO:0000313" key="13">
    <source>
        <dbReference type="Proteomes" id="UP000294980"/>
    </source>
</evidence>
<dbReference type="AlphaFoldDB" id="A0A4R2KSA6"/>
<dbReference type="Pfam" id="PF00697">
    <property type="entry name" value="PRAI"/>
    <property type="match status" value="1"/>
</dbReference>
<evidence type="ECO:0000256" key="10">
    <source>
        <dbReference type="HAMAP-Rule" id="MF_00135"/>
    </source>
</evidence>
<evidence type="ECO:0000313" key="12">
    <source>
        <dbReference type="EMBL" id="TCO75672.1"/>
    </source>
</evidence>
<proteinExistence type="inferred from homology"/>
<dbReference type="PANTHER" id="PTHR42894:SF1">
    <property type="entry name" value="N-(5'-PHOSPHORIBOSYL)ANTHRANILATE ISOMERASE"/>
    <property type="match status" value="1"/>
</dbReference>
<dbReference type="NCBIfam" id="NF002299">
    <property type="entry name" value="PRK01222.1-6"/>
    <property type="match status" value="1"/>
</dbReference>
<keyword evidence="7 10" id="KW-0822">Tryptophan biosynthesis</keyword>
<dbReference type="CDD" id="cd00405">
    <property type="entry name" value="PRAI"/>
    <property type="match status" value="1"/>
</dbReference>
<dbReference type="InterPro" id="IPR011060">
    <property type="entry name" value="RibuloseP-bd_barrel"/>
</dbReference>
<dbReference type="UniPathway" id="UPA00035">
    <property type="reaction ID" value="UER00042"/>
</dbReference>
<comment type="catalytic activity">
    <reaction evidence="1 10">
        <text>N-(5-phospho-beta-D-ribosyl)anthranilate = 1-(2-carboxyphenylamino)-1-deoxy-D-ribulose 5-phosphate</text>
        <dbReference type="Rhea" id="RHEA:21540"/>
        <dbReference type="ChEBI" id="CHEBI:18277"/>
        <dbReference type="ChEBI" id="CHEBI:58613"/>
        <dbReference type="EC" id="5.3.1.24"/>
    </reaction>
</comment>
<organism evidence="12 13">
    <name type="scientific">Chromatocurvus halotolerans</name>
    <dbReference type="NCBI Taxonomy" id="1132028"/>
    <lineage>
        <taxon>Bacteria</taxon>
        <taxon>Pseudomonadati</taxon>
        <taxon>Pseudomonadota</taxon>
        <taxon>Gammaproteobacteria</taxon>
        <taxon>Cellvibrionales</taxon>
        <taxon>Halieaceae</taxon>
        <taxon>Chromatocurvus</taxon>
    </lineage>
</organism>
<keyword evidence="8 10" id="KW-0057">Aromatic amino acid biosynthesis</keyword>
<keyword evidence="13" id="KW-1185">Reference proteome</keyword>
<dbReference type="EMBL" id="SLWX01000007">
    <property type="protein sequence ID" value="TCO75672.1"/>
    <property type="molecule type" value="Genomic_DNA"/>
</dbReference>
<evidence type="ECO:0000256" key="1">
    <source>
        <dbReference type="ARBA" id="ARBA00001164"/>
    </source>
</evidence>
<evidence type="ECO:0000256" key="8">
    <source>
        <dbReference type="ARBA" id="ARBA00023141"/>
    </source>
</evidence>
<dbReference type="HAMAP" id="MF_00135">
    <property type="entry name" value="PRAI"/>
    <property type="match status" value="1"/>
</dbReference>
<feature type="domain" description="N-(5'phosphoribosyl) anthranilate isomerase (PRAI)" evidence="11">
    <location>
        <begin position="6"/>
        <end position="202"/>
    </location>
</feature>
<dbReference type="NCBIfam" id="NF002298">
    <property type="entry name" value="PRK01222.1-4"/>
    <property type="match status" value="1"/>
</dbReference>
<dbReference type="GO" id="GO:0000162">
    <property type="term" value="P:L-tryptophan biosynthetic process"/>
    <property type="evidence" value="ECO:0007669"/>
    <property type="project" value="UniProtKB-UniRule"/>
</dbReference>
<dbReference type="RefSeq" id="WP_117317720.1">
    <property type="nucleotide sequence ID" value="NZ_QQSW01000009.1"/>
</dbReference>
<dbReference type="Proteomes" id="UP000294980">
    <property type="component" value="Unassembled WGS sequence"/>
</dbReference>